<keyword evidence="3" id="KW-0378">Hydrolase</keyword>
<evidence type="ECO:0000256" key="7">
    <source>
        <dbReference type="ARBA" id="ARBA00047838"/>
    </source>
</evidence>
<protein>
    <submittedName>
        <fullName evidence="10">Imidazole glycerol phosphate synthase subunit HisF</fullName>
        <ecNumber evidence="10">4.1.3.-</ecNumber>
    </submittedName>
</protein>
<organism evidence="10">
    <name type="scientific">bioreactor metagenome</name>
    <dbReference type="NCBI Taxonomy" id="1076179"/>
    <lineage>
        <taxon>unclassified sequences</taxon>
        <taxon>metagenomes</taxon>
        <taxon>ecological metagenomes</taxon>
    </lineage>
</organism>
<evidence type="ECO:0000313" key="10">
    <source>
        <dbReference type="EMBL" id="MPL65889.1"/>
    </source>
</evidence>
<dbReference type="NCBIfam" id="TIGR00735">
    <property type="entry name" value="hisF"/>
    <property type="match status" value="1"/>
</dbReference>
<dbReference type="InterPro" id="IPR029062">
    <property type="entry name" value="Class_I_gatase-like"/>
</dbReference>
<name>A0A644TGQ7_9ZZZZ</name>
<dbReference type="GO" id="GO:0000105">
    <property type="term" value="P:L-histidine biosynthetic process"/>
    <property type="evidence" value="ECO:0007669"/>
    <property type="project" value="UniProtKB-UniPathway"/>
</dbReference>
<dbReference type="InterPro" id="IPR011060">
    <property type="entry name" value="RibuloseP-bd_barrel"/>
</dbReference>
<evidence type="ECO:0000259" key="9">
    <source>
        <dbReference type="Pfam" id="PF00117"/>
    </source>
</evidence>
<dbReference type="SUPFAM" id="SSF51366">
    <property type="entry name" value="Ribulose-phoshate binding barrel"/>
    <property type="match status" value="1"/>
</dbReference>
<evidence type="ECO:0000256" key="8">
    <source>
        <dbReference type="ARBA" id="ARBA00049534"/>
    </source>
</evidence>
<dbReference type="PANTHER" id="PTHR21235:SF2">
    <property type="entry name" value="IMIDAZOLE GLYCEROL PHOSPHATE SYNTHASE HISHF"/>
    <property type="match status" value="1"/>
</dbReference>
<dbReference type="GO" id="GO:0004359">
    <property type="term" value="F:glutaminase activity"/>
    <property type="evidence" value="ECO:0007669"/>
    <property type="project" value="UniProtKB-EC"/>
</dbReference>
<feature type="domain" description="Glutamine amidotransferase" evidence="9">
    <location>
        <begin position="45"/>
        <end position="197"/>
    </location>
</feature>
<dbReference type="UniPathway" id="UPA00031">
    <property type="reaction ID" value="UER00010"/>
</dbReference>
<evidence type="ECO:0000256" key="5">
    <source>
        <dbReference type="ARBA" id="ARBA00023102"/>
    </source>
</evidence>
<dbReference type="Pfam" id="PF00117">
    <property type="entry name" value="GATase"/>
    <property type="match status" value="1"/>
</dbReference>
<comment type="catalytic activity">
    <reaction evidence="8">
        <text>L-glutamine + H2O = L-glutamate + NH4(+)</text>
        <dbReference type="Rhea" id="RHEA:15889"/>
        <dbReference type="ChEBI" id="CHEBI:15377"/>
        <dbReference type="ChEBI" id="CHEBI:28938"/>
        <dbReference type="ChEBI" id="CHEBI:29985"/>
        <dbReference type="ChEBI" id="CHEBI:58359"/>
        <dbReference type="EC" id="3.5.1.2"/>
    </reaction>
</comment>
<dbReference type="InterPro" id="IPR017926">
    <property type="entry name" value="GATASE"/>
</dbReference>
<reference evidence="10" key="1">
    <citation type="submission" date="2019-08" db="EMBL/GenBank/DDBJ databases">
        <authorList>
            <person name="Kucharzyk K."/>
            <person name="Murdoch R.W."/>
            <person name="Higgins S."/>
            <person name="Loffler F."/>
        </authorList>
    </citation>
    <scope>NUCLEOTIDE SEQUENCE</scope>
</reference>
<dbReference type="EMBL" id="VSSQ01000030">
    <property type="protein sequence ID" value="MPL65889.1"/>
    <property type="molecule type" value="Genomic_DNA"/>
</dbReference>
<dbReference type="AlphaFoldDB" id="A0A644TGQ7"/>
<dbReference type="InterPro" id="IPR050064">
    <property type="entry name" value="IGPS_HisA/HisF"/>
</dbReference>
<dbReference type="InterPro" id="IPR013785">
    <property type="entry name" value="Aldolase_TIM"/>
</dbReference>
<dbReference type="CDD" id="cd04731">
    <property type="entry name" value="HisF"/>
    <property type="match status" value="1"/>
</dbReference>
<accession>A0A644TGQ7</accession>
<sequence length="485" mass="50704">MKKPVLVIASTGAANLASVVAMCERAGVEPVITKDPGLVADAEKLLLPGVGAFGAAMENLSAGKLDKVLASRIDKKQPTMGICLGMQLFCESSHEAPGVGGIGAIPARVQRFSPGLPLPQLGWNRVRPGGGEDFIEAGWAYFANSYRITEVPEDFSCAWSDYGERFVAAMTAGVDPASGIPAILLCQFHPELSGTWGQRLFRRWMGLEARVREKAKGGETGCPGKNPSPASFRRGTALRILPCLDIKGGRVVKGTRFQNLVDSGDPVELAARYEAEGADEIALLDISATIEERRTALESVTAVRRRLSIPISVGGGIRSIEDAERLLNAGADRVSINSAAVRNPSLVQDLAGRFGVQCVIVAIDAARKADGSWEVFIEAGKKNTGIDAIEWARRCAGLGAGEVLLTSIDRDGTGLGYDEALIASVAQASGIPVIASGGATHIGHFIKGAQAGASALLGAGAFHRGELSIEALKGGLAASGMEVRL</sequence>
<keyword evidence="2" id="KW-0028">Amino-acid biosynthesis</keyword>
<dbReference type="InterPro" id="IPR006062">
    <property type="entry name" value="His_biosynth"/>
</dbReference>
<evidence type="ECO:0000256" key="6">
    <source>
        <dbReference type="ARBA" id="ARBA00023239"/>
    </source>
</evidence>
<keyword evidence="6 10" id="KW-0456">Lyase</keyword>
<evidence type="ECO:0000256" key="2">
    <source>
        <dbReference type="ARBA" id="ARBA00022605"/>
    </source>
</evidence>
<dbReference type="PROSITE" id="PS51273">
    <property type="entry name" value="GATASE_TYPE_1"/>
    <property type="match status" value="1"/>
</dbReference>
<dbReference type="InterPro" id="IPR004651">
    <property type="entry name" value="HisF"/>
</dbReference>
<dbReference type="SUPFAM" id="SSF52317">
    <property type="entry name" value="Class I glutamine amidotransferase-like"/>
    <property type="match status" value="1"/>
</dbReference>
<comment type="catalytic activity">
    <reaction evidence="7">
        <text>5-[(5-phospho-1-deoxy-D-ribulos-1-ylimino)methylamino]-1-(5-phospho-beta-D-ribosyl)imidazole-4-carboxamide + L-glutamine = D-erythro-1-(imidazol-4-yl)glycerol 3-phosphate + 5-amino-1-(5-phospho-beta-D-ribosyl)imidazole-4-carboxamide + L-glutamate + H(+)</text>
        <dbReference type="Rhea" id="RHEA:24793"/>
        <dbReference type="ChEBI" id="CHEBI:15378"/>
        <dbReference type="ChEBI" id="CHEBI:29985"/>
        <dbReference type="ChEBI" id="CHEBI:58278"/>
        <dbReference type="ChEBI" id="CHEBI:58359"/>
        <dbReference type="ChEBI" id="CHEBI:58475"/>
        <dbReference type="ChEBI" id="CHEBI:58525"/>
        <dbReference type="EC" id="4.3.2.10"/>
    </reaction>
</comment>
<dbReference type="EC" id="4.1.3.-" evidence="10"/>
<comment type="caution">
    <text evidence="10">The sequence shown here is derived from an EMBL/GenBank/DDBJ whole genome shotgun (WGS) entry which is preliminary data.</text>
</comment>
<proteinExistence type="inferred from homology"/>
<evidence type="ECO:0000256" key="4">
    <source>
        <dbReference type="ARBA" id="ARBA00022962"/>
    </source>
</evidence>
<dbReference type="GO" id="GO:0000107">
    <property type="term" value="F:imidazoleglycerol-phosphate synthase activity"/>
    <property type="evidence" value="ECO:0007669"/>
    <property type="project" value="InterPro"/>
</dbReference>
<dbReference type="Pfam" id="PF00977">
    <property type="entry name" value="His_biosynth"/>
    <property type="match status" value="1"/>
</dbReference>
<dbReference type="Gene3D" id="3.40.50.880">
    <property type="match status" value="1"/>
</dbReference>
<dbReference type="InterPro" id="IPR010139">
    <property type="entry name" value="Imidazole-glycPsynth_HisH"/>
</dbReference>
<keyword evidence="4" id="KW-0315">Glutamine amidotransferase</keyword>
<dbReference type="HAMAP" id="MF_01013">
    <property type="entry name" value="HisF"/>
    <property type="match status" value="1"/>
</dbReference>
<dbReference type="GO" id="GO:0016829">
    <property type="term" value="F:lyase activity"/>
    <property type="evidence" value="ECO:0007669"/>
    <property type="project" value="UniProtKB-KW"/>
</dbReference>
<evidence type="ECO:0000256" key="1">
    <source>
        <dbReference type="ARBA" id="ARBA00005091"/>
    </source>
</evidence>
<keyword evidence="5" id="KW-0368">Histidine biosynthesis</keyword>
<dbReference type="Gene3D" id="3.20.20.70">
    <property type="entry name" value="Aldolase class I"/>
    <property type="match status" value="1"/>
</dbReference>
<dbReference type="NCBIfam" id="TIGR01855">
    <property type="entry name" value="IMP_synth_hisH"/>
    <property type="match status" value="1"/>
</dbReference>
<gene>
    <name evidence="10" type="primary">hisF_4</name>
    <name evidence="10" type="ORF">SDC9_11554</name>
</gene>
<comment type="pathway">
    <text evidence="1">Amino-acid biosynthesis; L-histidine biosynthesis; L-histidine from 5-phospho-alpha-D-ribose 1-diphosphate: step 5/9.</text>
</comment>
<dbReference type="PANTHER" id="PTHR21235">
    <property type="entry name" value="IMIDAZOLE GLYCEROL PHOSPHATE SYNTHASE SUBUNIT HISF/H IGP SYNTHASE SUBUNIT HISF/H"/>
    <property type="match status" value="1"/>
</dbReference>
<evidence type="ECO:0000256" key="3">
    <source>
        <dbReference type="ARBA" id="ARBA00022801"/>
    </source>
</evidence>